<dbReference type="GO" id="GO:0005524">
    <property type="term" value="F:ATP binding"/>
    <property type="evidence" value="ECO:0007669"/>
    <property type="project" value="UniProtKB-KW"/>
</dbReference>
<dbReference type="AlphaFoldDB" id="A0A7I9WN89"/>
<sequence>MGLLELTGLTVQYGGLRAVDEVSLHIPEGAFVGLIGPNGAGKTTLIDAISGLAPASGSVRFNGRDIGGLPPHKRARAGLARTFQSIELFDDLTIRENLLVAAERSSWWSMVQALGWPTPSSEANRRVEQALDCLGIADLAGHMPNSVSLGQRKLVTVARALAADPKMVLLDEPGAGLDSTESLELGRQLCRLTADGRTVLLVDHDMGLVLSVCDYIYVLEFGQIIAQGAPASVLQDPRVVKAYLGSEAPMQTEAVQ</sequence>
<dbReference type="PROSITE" id="PS50893">
    <property type="entry name" value="ABC_TRANSPORTER_2"/>
    <property type="match status" value="1"/>
</dbReference>
<dbReference type="CDD" id="cd03219">
    <property type="entry name" value="ABC_Mj1267_LivG_branched"/>
    <property type="match status" value="1"/>
</dbReference>
<dbReference type="Proteomes" id="UP000465241">
    <property type="component" value="Unassembled WGS sequence"/>
</dbReference>
<keyword evidence="2" id="KW-0547">Nucleotide-binding</keyword>
<feature type="domain" description="ABC transporter" evidence="4">
    <location>
        <begin position="4"/>
        <end position="246"/>
    </location>
</feature>
<comment type="caution">
    <text evidence="5">The sequence shown here is derived from an EMBL/GenBank/DDBJ whole genome shotgun (WGS) entry which is preliminary data.</text>
</comment>
<evidence type="ECO:0000313" key="6">
    <source>
        <dbReference type="Proteomes" id="UP000465241"/>
    </source>
</evidence>
<dbReference type="InterPro" id="IPR027417">
    <property type="entry name" value="P-loop_NTPase"/>
</dbReference>
<dbReference type="InterPro" id="IPR051120">
    <property type="entry name" value="ABC_AA/LPS_Transport"/>
</dbReference>
<dbReference type="Pfam" id="PF12399">
    <property type="entry name" value="BCA_ABC_TP_C"/>
    <property type="match status" value="1"/>
</dbReference>
<dbReference type="PANTHER" id="PTHR45772">
    <property type="entry name" value="CONSERVED COMPONENT OF ABC TRANSPORTER FOR NATURAL AMINO ACIDS-RELATED"/>
    <property type="match status" value="1"/>
</dbReference>
<dbReference type="SUPFAM" id="SSF52540">
    <property type="entry name" value="P-loop containing nucleoside triphosphate hydrolases"/>
    <property type="match status" value="1"/>
</dbReference>
<name>A0A7I9WN89_9MYCO</name>
<dbReference type="InterPro" id="IPR017871">
    <property type="entry name" value="ABC_transporter-like_CS"/>
</dbReference>
<gene>
    <name evidence="5" type="ORF">MMUR_33670</name>
</gene>
<dbReference type="GO" id="GO:0016887">
    <property type="term" value="F:ATP hydrolysis activity"/>
    <property type="evidence" value="ECO:0007669"/>
    <property type="project" value="InterPro"/>
</dbReference>
<dbReference type="InterPro" id="IPR003593">
    <property type="entry name" value="AAA+_ATPase"/>
</dbReference>
<dbReference type="GO" id="GO:0005886">
    <property type="term" value="C:plasma membrane"/>
    <property type="evidence" value="ECO:0007669"/>
    <property type="project" value="TreeGrafter"/>
</dbReference>
<organism evidence="5 6">
    <name type="scientific">Mycolicibacterium murale</name>
    <dbReference type="NCBI Taxonomy" id="182220"/>
    <lineage>
        <taxon>Bacteria</taxon>
        <taxon>Bacillati</taxon>
        <taxon>Actinomycetota</taxon>
        <taxon>Actinomycetes</taxon>
        <taxon>Mycobacteriales</taxon>
        <taxon>Mycobacteriaceae</taxon>
        <taxon>Mycolicibacterium</taxon>
    </lineage>
</organism>
<accession>A0A7I9WN89</accession>
<keyword evidence="3" id="KW-0067">ATP-binding</keyword>
<evidence type="ECO:0000256" key="3">
    <source>
        <dbReference type="ARBA" id="ARBA00022840"/>
    </source>
</evidence>
<dbReference type="InterPro" id="IPR003439">
    <property type="entry name" value="ABC_transporter-like_ATP-bd"/>
</dbReference>
<evidence type="ECO:0000256" key="1">
    <source>
        <dbReference type="ARBA" id="ARBA00022448"/>
    </source>
</evidence>
<dbReference type="EMBL" id="BLKT01000003">
    <property type="protein sequence ID" value="GFG59231.1"/>
    <property type="molecule type" value="Genomic_DNA"/>
</dbReference>
<evidence type="ECO:0000313" key="5">
    <source>
        <dbReference type="EMBL" id="GFG59231.1"/>
    </source>
</evidence>
<evidence type="ECO:0000259" key="4">
    <source>
        <dbReference type="PROSITE" id="PS50893"/>
    </source>
</evidence>
<dbReference type="PROSITE" id="PS00211">
    <property type="entry name" value="ABC_TRANSPORTER_1"/>
    <property type="match status" value="1"/>
</dbReference>
<protein>
    <recommendedName>
        <fullName evidence="4">ABC transporter domain-containing protein</fullName>
    </recommendedName>
</protein>
<evidence type="ECO:0000256" key="2">
    <source>
        <dbReference type="ARBA" id="ARBA00022741"/>
    </source>
</evidence>
<keyword evidence="6" id="KW-1185">Reference proteome</keyword>
<dbReference type="Pfam" id="PF00005">
    <property type="entry name" value="ABC_tran"/>
    <property type="match status" value="1"/>
</dbReference>
<reference evidence="5 6" key="1">
    <citation type="journal article" date="2019" name="Emerg. Microbes Infect.">
        <title>Comprehensive subspecies identification of 175 nontuberculous mycobacteria species based on 7547 genomic profiles.</title>
        <authorList>
            <person name="Matsumoto Y."/>
            <person name="Kinjo T."/>
            <person name="Motooka D."/>
            <person name="Nabeya D."/>
            <person name="Jung N."/>
            <person name="Uechi K."/>
            <person name="Horii T."/>
            <person name="Iida T."/>
            <person name="Fujita J."/>
            <person name="Nakamura S."/>
        </authorList>
    </citation>
    <scope>NUCLEOTIDE SEQUENCE [LARGE SCALE GENOMIC DNA]</scope>
    <source>
        <strain evidence="5 6">JCM 13392</strain>
    </source>
</reference>
<dbReference type="SMART" id="SM00382">
    <property type="entry name" value="AAA"/>
    <property type="match status" value="1"/>
</dbReference>
<dbReference type="Gene3D" id="3.40.50.300">
    <property type="entry name" value="P-loop containing nucleotide triphosphate hydrolases"/>
    <property type="match status" value="1"/>
</dbReference>
<dbReference type="RefSeq" id="WP_246243928.1">
    <property type="nucleotide sequence ID" value="NZ_BAAAMC010000057.1"/>
</dbReference>
<dbReference type="InterPro" id="IPR032823">
    <property type="entry name" value="BCA_ABC_TP_C"/>
</dbReference>
<proteinExistence type="predicted"/>
<keyword evidence="1" id="KW-0813">Transport</keyword>